<gene>
    <name evidence="1" type="ORF">Sango_1172700</name>
</gene>
<comment type="caution">
    <text evidence="1">The sequence shown here is derived from an EMBL/GenBank/DDBJ whole genome shotgun (WGS) entry which is preliminary data.</text>
</comment>
<reference evidence="1" key="2">
    <citation type="journal article" date="2024" name="Plant">
        <title>Genomic evolution and insights into agronomic trait innovations of Sesamum species.</title>
        <authorList>
            <person name="Miao H."/>
            <person name="Wang L."/>
            <person name="Qu L."/>
            <person name="Liu H."/>
            <person name="Sun Y."/>
            <person name="Le M."/>
            <person name="Wang Q."/>
            <person name="Wei S."/>
            <person name="Zheng Y."/>
            <person name="Lin W."/>
            <person name="Duan Y."/>
            <person name="Cao H."/>
            <person name="Xiong S."/>
            <person name="Wang X."/>
            <person name="Wei L."/>
            <person name="Li C."/>
            <person name="Ma Q."/>
            <person name="Ju M."/>
            <person name="Zhao R."/>
            <person name="Li G."/>
            <person name="Mu C."/>
            <person name="Tian Q."/>
            <person name="Mei H."/>
            <person name="Zhang T."/>
            <person name="Gao T."/>
            <person name="Zhang H."/>
        </authorList>
    </citation>
    <scope>NUCLEOTIDE SEQUENCE</scope>
    <source>
        <strain evidence="1">K16</strain>
    </source>
</reference>
<dbReference type="AlphaFoldDB" id="A0AAE1WWF8"/>
<evidence type="ECO:0000313" key="2">
    <source>
        <dbReference type="Proteomes" id="UP001289374"/>
    </source>
</evidence>
<name>A0AAE1WWF8_9LAMI</name>
<sequence>MLVYLCQCCVYFIKVVEKLWCKDPAHLKEFIARNRMRHSHRVLALIALQQIVDEIAVALTICLQFSLQSQPLLPITVQTLDGNGSKGCLGALDGTFIDVRVPEHKKGRYHTHKGNYYLCDNRYANADGFLTPYRGLFRQTPSKLTPRLQSGRLHLPFRKWLARNPTYASATD</sequence>
<reference evidence="1" key="1">
    <citation type="submission" date="2020-06" db="EMBL/GenBank/DDBJ databases">
        <authorList>
            <person name="Li T."/>
            <person name="Hu X."/>
            <person name="Zhang T."/>
            <person name="Song X."/>
            <person name="Zhang H."/>
            <person name="Dai N."/>
            <person name="Sheng W."/>
            <person name="Hou X."/>
            <person name="Wei L."/>
        </authorList>
    </citation>
    <scope>NUCLEOTIDE SEQUENCE</scope>
    <source>
        <strain evidence="1">K16</strain>
        <tissue evidence="1">Leaf</tissue>
    </source>
</reference>
<keyword evidence="2" id="KW-1185">Reference proteome</keyword>
<proteinExistence type="predicted"/>
<dbReference type="Proteomes" id="UP001289374">
    <property type="component" value="Unassembled WGS sequence"/>
</dbReference>
<accession>A0AAE1WWF8</accession>
<evidence type="ECO:0000313" key="1">
    <source>
        <dbReference type="EMBL" id="KAK4400666.1"/>
    </source>
</evidence>
<dbReference type="EMBL" id="JACGWL010000006">
    <property type="protein sequence ID" value="KAK4400666.1"/>
    <property type="molecule type" value="Genomic_DNA"/>
</dbReference>
<protein>
    <recommendedName>
        <fullName evidence="3">DDE Tnp4 domain-containing protein</fullName>
    </recommendedName>
</protein>
<organism evidence="1 2">
    <name type="scientific">Sesamum angolense</name>
    <dbReference type="NCBI Taxonomy" id="2727404"/>
    <lineage>
        <taxon>Eukaryota</taxon>
        <taxon>Viridiplantae</taxon>
        <taxon>Streptophyta</taxon>
        <taxon>Embryophyta</taxon>
        <taxon>Tracheophyta</taxon>
        <taxon>Spermatophyta</taxon>
        <taxon>Magnoliopsida</taxon>
        <taxon>eudicotyledons</taxon>
        <taxon>Gunneridae</taxon>
        <taxon>Pentapetalae</taxon>
        <taxon>asterids</taxon>
        <taxon>lamiids</taxon>
        <taxon>Lamiales</taxon>
        <taxon>Pedaliaceae</taxon>
        <taxon>Sesamum</taxon>
    </lineage>
</organism>
<evidence type="ECO:0008006" key="3">
    <source>
        <dbReference type="Google" id="ProtNLM"/>
    </source>
</evidence>